<comment type="caution">
    <text evidence="1">The sequence shown here is derived from an EMBL/GenBank/DDBJ whole genome shotgun (WGS) entry which is preliminary data.</text>
</comment>
<reference evidence="1 2" key="1">
    <citation type="journal article" date="2018" name="PLoS ONE">
        <title>The draft genome of Kipferlia bialata reveals reductive genome evolution in fornicate parasites.</title>
        <authorList>
            <person name="Tanifuji G."/>
            <person name="Takabayashi S."/>
            <person name="Kume K."/>
            <person name="Takagi M."/>
            <person name="Nakayama T."/>
            <person name="Kamikawa R."/>
            <person name="Inagaki Y."/>
            <person name="Hashimoto T."/>
        </authorList>
    </citation>
    <scope>NUCLEOTIDE SEQUENCE [LARGE SCALE GENOMIC DNA]</scope>
    <source>
        <strain evidence="1">NY0173</strain>
    </source>
</reference>
<organism evidence="1 2">
    <name type="scientific">Kipferlia bialata</name>
    <dbReference type="NCBI Taxonomy" id="797122"/>
    <lineage>
        <taxon>Eukaryota</taxon>
        <taxon>Metamonada</taxon>
        <taxon>Carpediemonas-like organisms</taxon>
        <taxon>Kipferlia</taxon>
    </lineage>
</organism>
<sequence length="109" mass="11779">MGFCASSTPLDLGLLSCLRCMVNVGPQRALFLCDKTDTGDTADTFNLNTSDSVDSAVGDHPTGASTPNAVLVSFDADARVVHKEWFCLDVGHKVHTWVHFPLITLSRRS</sequence>
<dbReference type="AlphaFoldDB" id="A0A391NN64"/>
<gene>
    <name evidence="1" type="ORF">KIPB_007782</name>
</gene>
<name>A0A391NN64_9EUKA</name>
<accession>A0A391NN64</accession>
<evidence type="ECO:0000313" key="2">
    <source>
        <dbReference type="Proteomes" id="UP000265618"/>
    </source>
</evidence>
<keyword evidence="2" id="KW-1185">Reference proteome</keyword>
<evidence type="ECO:0000313" key="1">
    <source>
        <dbReference type="EMBL" id="GCA63087.1"/>
    </source>
</evidence>
<dbReference type="Proteomes" id="UP000265618">
    <property type="component" value="Unassembled WGS sequence"/>
</dbReference>
<proteinExistence type="predicted"/>
<dbReference type="EMBL" id="BDIP01002264">
    <property type="protein sequence ID" value="GCA63087.1"/>
    <property type="molecule type" value="Genomic_DNA"/>
</dbReference>
<protein>
    <submittedName>
        <fullName evidence="1">Uncharacterized protein</fullName>
    </submittedName>
</protein>